<keyword evidence="5 9" id="KW-0028">Amino-acid biosynthesis</keyword>
<keyword evidence="7 9" id="KW-0100">Branched-chain amino acid biosynthesis</keyword>
<dbReference type="GO" id="GO:0050660">
    <property type="term" value="F:flavin adenine dinucleotide binding"/>
    <property type="evidence" value="ECO:0007669"/>
    <property type="project" value="InterPro"/>
</dbReference>
<keyword evidence="9 13" id="KW-0808">Transferase</keyword>
<dbReference type="FunFam" id="3.40.50.970:FF:000007">
    <property type="entry name" value="Acetolactate synthase"/>
    <property type="match status" value="1"/>
</dbReference>
<evidence type="ECO:0000256" key="2">
    <source>
        <dbReference type="ARBA" id="ARBA00005025"/>
    </source>
</evidence>
<evidence type="ECO:0000259" key="10">
    <source>
        <dbReference type="Pfam" id="PF00205"/>
    </source>
</evidence>
<comment type="pathway">
    <text evidence="2 9">Amino-acid biosynthesis; L-valine biosynthesis; L-valine from pyruvate: step 1/4.</text>
</comment>
<dbReference type="InterPro" id="IPR011766">
    <property type="entry name" value="TPP_enzyme_TPP-bd"/>
</dbReference>
<feature type="domain" description="Thiamine pyrophosphate enzyme TPP-binding" evidence="11">
    <location>
        <begin position="374"/>
        <end position="520"/>
    </location>
</feature>
<comment type="cofactor">
    <cofactor evidence="9">
        <name>Mg(2+)</name>
        <dbReference type="ChEBI" id="CHEBI:18420"/>
    </cofactor>
    <text evidence="9">Binds 1 Mg(2+) ion per subunit.</text>
</comment>
<accession>A0A9D1FLN1</accession>
<feature type="domain" description="Thiamine pyrophosphate enzyme N-terminal TPP-binding" evidence="12">
    <location>
        <begin position="1"/>
        <end position="108"/>
    </location>
</feature>
<dbReference type="GO" id="GO:0005948">
    <property type="term" value="C:acetolactate synthase complex"/>
    <property type="evidence" value="ECO:0007669"/>
    <property type="project" value="TreeGrafter"/>
</dbReference>
<dbReference type="InterPro" id="IPR012846">
    <property type="entry name" value="Acetolactate_synth_lsu"/>
</dbReference>
<dbReference type="GO" id="GO:0009099">
    <property type="term" value="P:L-valine biosynthetic process"/>
    <property type="evidence" value="ECO:0007669"/>
    <property type="project" value="TreeGrafter"/>
</dbReference>
<reference evidence="13" key="1">
    <citation type="submission" date="2020-10" db="EMBL/GenBank/DDBJ databases">
        <authorList>
            <person name="Gilroy R."/>
        </authorList>
    </citation>
    <scope>NUCLEOTIDE SEQUENCE</scope>
    <source>
        <strain evidence="13">CHK199-13235</strain>
    </source>
</reference>
<dbReference type="InterPro" id="IPR029061">
    <property type="entry name" value="THDP-binding"/>
</dbReference>
<evidence type="ECO:0000256" key="4">
    <source>
        <dbReference type="ARBA" id="ARBA00013145"/>
    </source>
</evidence>
<evidence type="ECO:0000256" key="8">
    <source>
        <dbReference type="ARBA" id="ARBA00048670"/>
    </source>
</evidence>
<dbReference type="Pfam" id="PF02775">
    <property type="entry name" value="TPP_enzyme_C"/>
    <property type="match status" value="1"/>
</dbReference>
<evidence type="ECO:0000256" key="7">
    <source>
        <dbReference type="ARBA" id="ARBA00023304"/>
    </source>
</evidence>
<dbReference type="CDD" id="cd07035">
    <property type="entry name" value="TPP_PYR_POX_like"/>
    <property type="match status" value="1"/>
</dbReference>
<dbReference type="PANTHER" id="PTHR18968">
    <property type="entry name" value="THIAMINE PYROPHOSPHATE ENZYMES"/>
    <property type="match status" value="1"/>
</dbReference>
<keyword evidence="9" id="KW-0479">Metal-binding</keyword>
<dbReference type="EC" id="2.2.1.6" evidence="4 9"/>
<comment type="pathway">
    <text evidence="1 9">Amino-acid biosynthesis; L-isoleucine biosynthesis; L-isoleucine from 2-oxobutanoate: step 1/4.</text>
</comment>
<sequence>MVKCLEAEGVPVIFGYPGAAICPFYDALSRSSIRHILVRTEQSAAHAASGFSRISGRCGVCSATSGPGATNLISGIAAAYMDSIPLVILTGQVDSRLLGRDVFQEADITGAVEPFIKHSYLVKNEKEICRIIKEAFYIAQSGRPGPVLVDVPMDVQGRETRFDYPKKAEIRSYKPSSKGHPGQIRRAAEAIAHADRPLLLAGGGVFGSGAGKVLEEFLSKAKMPAVHTMMGIGALPEGYPLNLGMVGVHGVRAANLAIGRADLLLLAGTRIADRSVPDPSLLAKDKKVIHMDIDPAEIGKNVEATIPIVGDLRLILEQLLEEIQPISFPDWERETEVYRKAPLTLPLTGHFVSPHLLLKELFRRMEPGAVFCADVGQNQIWAARMFRLPGGRFLTSGGMGTMGYAIPAALGAKAAAPERQVIAACGDGAFQMSMMELATMVQHNLPVKLIVFANSRLGMVRELQEREYGRTEAVNLDGSPDFVKLAGAYGIPAFRAEDNGGIPGALDLFFAEKGPVLLEVRVDPEEPTLPRDYYE</sequence>
<dbReference type="Gene3D" id="3.40.50.970">
    <property type="match status" value="2"/>
</dbReference>
<evidence type="ECO:0000256" key="9">
    <source>
        <dbReference type="RuleBase" id="RU003591"/>
    </source>
</evidence>
<dbReference type="PANTHER" id="PTHR18968:SF13">
    <property type="entry name" value="ACETOLACTATE SYNTHASE CATALYTIC SUBUNIT, MITOCHONDRIAL"/>
    <property type="match status" value="1"/>
</dbReference>
<gene>
    <name evidence="13" type="primary">ilvB</name>
    <name evidence="13" type="ORF">IAB51_05020</name>
</gene>
<dbReference type="Pfam" id="PF02776">
    <property type="entry name" value="TPP_enzyme_N"/>
    <property type="match status" value="1"/>
</dbReference>
<organism evidence="13 14">
    <name type="scientific">Candidatus Merdivicinus excrementipullorum</name>
    <dbReference type="NCBI Taxonomy" id="2840867"/>
    <lineage>
        <taxon>Bacteria</taxon>
        <taxon>Bacillati</taxon>
        <taxon>Bacillota</taxon>
        <taxon>Clostridia</taxon>
        <taxon>Eubacteriales</taxon>
        <taxon>Oscillospiraceae</taxon>
        <taxon>Oscillospiraceae incertae sedis</taxon>
        <taxon>Candidatus Merdivicinus</taxon>
    </lineage>
</organism>
<dbReference type="GO" id="GO:0003984">
    <property type="term" value="F:acetolactate synthase activity"/>
    <property type="evidence" value="ECO:0007669"/>
    <property type="project" value="UniProtKB-EC"/>
</dbReference>
<proteinExistence type="inferred from homology"/>
<dbReference type="AlphaFoldDB" id="A0A9D1FLN1"/>
<evidence type="ECO:0000259" key="12">
    <source>
        <dbReference type="Pfam" id="PF02776"/>
    </source>
</evidence>
<dbReference type="InterPro" id="IPR045229">
    <property type="entry name" value="TPP_enz"/>
</dbReference>
<name>A0A9D1FLN1_9FIRM</name>
<dbReference type="Proteomes" id="UP000824002">
    <property type="component" value="Unassembled WGS sequence"/>
</dbReference>
<dbReference type="NCBIfam" id="TIGR00118">
    <property type="entry name" value="acolac_lg"/>
    <property type="match status" value="1"/>
</dbReference>
<evidence type="ECO:0000313" key="14">
    <source>
        <dbReference type="Proteomes" id="UP000824002"/>
    </source>
</evidence>
<comment type="cofactor">
    <cofactor evidence="9">
        <name>thiamine diphosphate</name>
        <dbReference type="ChEBI" id="CHEBI:58937"/>
    </cofactor>
    <text evidence="9">Binds 1 thiamine pyrophosphate per subunit.</text>
</comment>
<evidence type="ECO:0000313" key="13">
    <source>
        <dbReference type="EMBL" id="HIS76156.1"/>
    </source>
</evidence>
<protein>
    <recommendedName>
        <fullName evidence="4 9">Acetolactate synthase</fullName>
        <ecNumber evidence="4 9">2.2.1.6</ecNumber>
    </recommendedName>
</protein>
<dbReference type="GO" id="GO:0030976">
    <property type="term" value="F:thiamine pyrophosphate binding"/>
    <property type="evidence" value="ECO:0007669"/>
    <property type="project" value="UniProtKB-UniRule"/>
</dbReference>
<keyword evidence="9" id="KW-0460">Magnesium</keyword>
<dbReference type="GO" id="GO:0009097">
    <property type="term" value="P:isoleucine biosynthetic process"/>
    <property type="evidence" value="ECO:0007669"/>
    <property type="project" value="TreeGrafter"/>
</dbReference>
<comment type="catalytic activity">
    <reaction evidence="8 9">
        <text>2 pyruvate + H(+) = (2S)-2-acetolactate + CO2</text>
        <dbReference type="Rhea" id="RHEA:25249"/>
        <dbReference type="ChEBI" id="CHEBI:15361"/>
        <dbReference type="ChEBI" id="CHEBI:15378"/>
        <dbReference type="ChEBI" id="CHEBI:16526"/>
        <dbReference type="ChEBI" id="CHEBI:58476"/>
        <dbReference type="EC" id="2.2.1.6"/>
    </reaction>
</comment>
<dbReference type="InterPro" id="IPR012000">
    <property type="entry name" value="Thiamin_PyroP_enz_cen_dom"/>
</dbReference>
<keyword evidence="6 9" id="KW-0786">Thiamine pyrophosphate</keyword>
<comment type="caution">
    <text evidence="13">The sequence shown here is derived from an EMBL/GenBank/DDBJ whole genome shotgun (WGS) entry which is preliminary data.</text>
</comment>
<dbReference type="Gene3D" id="3.40.50.1220">
    <property type="entry name" value="TPP-binding domain"/>
    <property type="match status" value="1"/>
</dbReference>
<evidence type="ECO:0000256" key="1">
    <source>
        <dbReference type="ARBA" id="ARBA00004974"/>
    </source>
</evidence>
<dbReference type="InterPro" id="IPR012001">
    <property type="entry name" value="Thiamin_PyroP_enz_TPP-bd_dom"/>
</dbReference>
<evidence type="ECO:0000256" key="6">
    <source>
        <dbReference type="ARBA" id="ARBA00023052"/>
    </source>
</evidence>
<dbReference type="EMBL" id="DVJP01000035">
    <property type="protein sequence ID" value="HIS76156.1"/>
    <property type="molecule type" value="Genomic_DNA"/>
</dbReference>
<evidence type="ECO:0000256" key="3">
    <source>
        <dbReference type="ARBA" id="ARBA00007812"/>
    </source>
</evidence>
<dbReference type="InterPro" id="IPR029035">
    <property type="entry name" value="DHS-like_NAD/FAD-binding_dom"/>
</dbReference>
<comment type="similarity">
    <text evidence="3 9">Belongs to the TPP enzyme family.</text>
</comment>
<feature type="domain" description="Thiamine pyrophosphate enzyme central" evidence="10">
    <location>
        <begin position="184"/>
        <end position="319"/>
    </location>
</feature>
<evidence type="ECO:0000256" key="5">
    <source>
        <dbReference type="ARBA" id="ARBA00022605"/>
    </source>
</evidence>
<dbReference type="SUPFAM" id="SSF52518">
    <property type="entry name" value="Thiamin diphosphate-binding fold (THDP-binding)"/>
    <property type="match status" value="2"/>
</dbReference>
<dbReference type="SUPFAM" id="SSF52467">
    <property type="entry name" value="DHS-like NAD/FAD-binding domain"/>
    <property type="match status" value="1"/>
</dbReference>
<evidence type="ECO:0000259" key="11">
    <source>
        <dbReference type="Pfam" id="PF02775"/>
    </source>
</evidence>
<dbReference type="GO" id="GO:0000287">
    <property type="term" value="F:magnesium ion binding"/>
    <property type="evidence" value="ECO:0007669"/>
    <property type="project" value="UniProtKB-UniRule"/>
</dbReference>
<dbReference type="Pfam" id="PF00205">
    <property type="entry name" value="TPP_enzyme_M"/>
    <property type="match status" value="1"/>
</dbReference>
<reference evidence="13" key="2">
    <citation type="journal article" date="2021" name="PeerJ">
        <title>Extensive microbial diversity within the chicken gut microbiome revealed by metagenomics and culture.</title>
        <authorList>
            <person name="Gilroy R."/>
            <person name="Ravi A."/>
            <person name="Getino M."/>
            <person name="Pursley I."/>
            <person name="Horton D.L."/>
            <person name="Alikhan N.F."/>
            <person name="Baker D."/>
            <person name="Gharbi K."/>
            <person name="Hall N."/>
            <person name="Watson M."/>
            <person name="Adriaenssens E.M."/>
            <person name="Foster-Nyarko E."/>
            <person name="Jarju S."/>
            <person name="Secka A."/>
            <person name="Antonio M."/>
            <person name="Oren A."/>
            <person name="Chaudhuri R.R."/>
            <person name="La Ragione R."/>
            <person name="Hildebrand F."/>
            <person name="Pallen M.J."/>
        </authorList>
    </citation>
    <scope>NUCLEOTIDE SEQUENCE</scope>
    <source>
        <strain evidence="13">CHK199-13235</strain>
    </source>
</reference>